<evidence type="ECO:0000313" key="4">
    <source>
        <dbReference type="Proteomes" id="UP000184386"/>
    </source>
</evidence>
<dbReference type="OrthoDB" id="2050407at2"/>
<organism evidence="3 4">
    <name type="scientific">Anaerocolumna jejuensis DSM 15929</name>
    <dbReference type="NCBI Taxonomy" id="1121322"/>
    <lineage>
        <taxon>Bacteria</taxon>
        <taxon>Bacillati</taxon>
        <taxon>Bacillota</taxon>
        <taxon>Clostridia</taxon>
        <taxon>Lachnospirales</taxon>
        <taxon>Lachnospiraceae</taxon>
        <taxon>Anaerocolumna</taxon>
    </lineage>
</organism>
<feature type="region of interest" description="Disordered" evidence="1">
    <location>
        <begin position="33"/>
        <end position="59"/>
    </location>
</feature>
<feature type="chain" id="PRO_5038598643" description="Lipoprotein" evidence="2">
    <location>
        <begin position="21"/>
        <end position="206"/>
    </location>
</feature>
<dbReference type="PROSITE" id="PS51257">
    <property type="entry name" value="PROKAR_LIPOPROTEIN"/>
    <property type="match status" value="1"/>
</dbReference>
<reference evidence="3 4" key="1">
    <citation type="submission" date="2016-11" db="EMBL/GenBank/DDBJ databases">
        <authorList>
            <person name="Jaros S."/>
            <person name="Januszkiewicz K."/>
            <person name="Wedrychowicz H."/>
        </authorList>
    </citation>
    <scope>NUCLEOTIDE SEQUENCE [LARGE SCALE GENOMIC DNA]</scope>
    <source>
        <strain evidence="3 4">DSM 15929</strain>
    </source>
</reference>
<dbReference type="RefSeq" id="WP_073277682.1">
    <property type="nucleotide sequence ID" value="NZ_FRAC01000016.1"/>
</dbReference>
<evidence type="ECO:0000313" key="3">
    <source>
        <dbReference type="EMBL" id="SHK72610.1"/>
    </source>
</evidence>
<protein>
    <recommendedName>
        <fullName evidence="5">Lipoprotein</fullName>
    </recommendedName>
</protein>
<feature type="compositionally biased region" description="Polar residues" evidence="1">
    <location>
        <begin position="33"/>
        <end position="43"/>
    </location>
</feature>
<feature type="signal peptide" evidence="2">
    <location>
        <begin position="1"/>
        <end position="20"/>
    </location>
</feature>
<sequence length="206" mass="23466">MLKKFILLSFILICCITAISCGKKVTSDTISNIKNQDANSSTPPADKEDDNITPTNIPEPFVGSKDLDSKTEKFFYGPWKVEKLLGFANSYNDASEYPTGQKIIGDEIKINEDFFSSKGLENYTNYQYELENPIYDIEFISYDEDSFYREFKTEFPDLNPNDEVKYIGVADSSTELSIPLSFLIVNNSRLILVIEATFFELERVSD</sequence>
<evidence type="ECO:0008006" key="5">
    <source>
        <dbReference type="Google" id="ProtNLM"/>
    </source>
</evidence>
<evidence type="ECO:0000256" key="2">
    <source>
        <dbReference type="SAM" id="SignalP"/>
    </source>
</evidence>
<evidence type="ECO:0000256" key="1">
    <source>
        <dbReference type="SAM" id="MobiDB-lite"/>
    </source>
</evidence>
<proteinExistence type="predicted"/>
<gene>
    <name evidence="3" type="ORF">SAMN02745136_03182</name>
</gene>
<dbReference type="Proteomes" id="UP000184386">
    <property type="component" value="Unassembled WGS sequence"/>
</dbReference>
<keyword evidence="2" id="KW-0732">Signal</keyword>
<dbReference type="EMBL" id="FRAC01000016">
    <property type="protein sequence ID" value="SHK72610.1"/>
    <property type="molecule type" value="Genomic_DNA"/>
</dbReference>
<name>A0A1M6UTR4_9FIRM</name>
<keyword evidence="4" id="KW-1185">Reference proteome</keyword>
<accession>A0A1M6UTR4</accession>
<dbReference type="AlphaFoldDB" id="A0A1M6UTR4"/>